<feature type="region of interest" description="Disordered" evidence="1">
    <location>
        <begin position="79"/>
        <end position="128"/>
    </location>
</feature>
<evidence type="ECO:0000256" key="1">
    <source>
        <dbReference type="SAM" id="MobiDB-lite"/>
    </source>
</evidence>
<organism evidence="2 3">
    <name type="scientific">Solanum bulbocastanum</name>
    <name type="common">Wild potato</name>
    <dbReference type="NCBI Taxonomy" id="147425"/>
    <lineage>
        <taxon>Eukaryota</taxon>
        <taxon>Viridiplantae</taxon>
        <taxon>Streptophyta</taxon>
        <taxon>Embryophyta</taxon>
        <taxon>Tracheophyta</taxon>
        <taxon>Spermatophyta</taxon>
        <taxon>Magnoliopsida</taxon>
        <taxon>eudicotyledons</taxon>
        <taxon>Gunneridae</taxon>
        <taxon>Pentapetalae</taxon>
        <taxon>asterids</taxon>
        <taxon>lamiids</taxon>
        <taxon>Solanales</taxon>
        <taxon>Solanaceae</taxon>
        <taxon>Solanoideae</taxon>
        <taxon>Solaneae</taxon>
        <taxon>Solanum</taxon>
    </lineage>
</organism>
<dbReference type="PANTHER" id="PTHR33499">
    <property type="entry name" value="OS12G0282400 PROTEIN-RELATED"/>
    <property type="match status" value="1"/>
</dbReference>
<evidence type="ECO:0000313" key="2">
    <source>
        <dbReference type="EMBL" id="KAK6804145.1"/>
    </source>
</evidence>
<reference evidence="2 3" key="1">
    <citation type="submission" date="2024-02" db="EMBL/GenBank/DDBJ databases">
        <title>de novo genome assembly of Solanum bulbocastanum strain 11H21.</title>
        <authorList>
            <person name="Hosaka A.J."/>
        </authorList>
    </citation>
    <scope>NUCLEOTIDE SEQUENCE [LARGE SCALE GENOMIC DNA]</scope>
    <source>
        <tissue evidence="2">Young leaves</tissue>
    </source>
</reference>
<name>A0AAN8UDJ2_SOLBU</name>
<dbReference type="Proteomes" id="UP001371456">
    <property type="component" value="Unassembled WGS sequence"/>
</dbReference>
<feature type="region of interest" description="Disordered" evidence="1">
    <location>
        <begin position="467"/>
        <end position="500"/>
    </location>
</feature>
<dbReference type="EMBL" id="JBANQN010000001">
    <property type="protein sequence ID" value="KAK6804145.1"/>
    <property type="molecule type" value="Genomic_DNA"/>
</dbReference>
<proteinExistence type="predicted"/>
<evidence type="ECO:0000313" key="3">
    <source>
        <dbReference type="Proteomes" id="UP001371456"/>
    </source>
</evidence>
<feature type="compositionally biased region" description="Low complexity" evidence="1">
    <location>
        <begin position="92"/>
        <end position="103"/>
    </location>
</feature>
<sequence length="500" mass="56770">MSNFRGLLNNGKSVKEMARFARGRGRGRRGGRGRGHGNVEGVRDNFAVVSSVNINPSHRPTLDQASQPQAQPAGIPEAIQCTSPGFQTPGTSQRQLSGSQLSRNMEGSVHPSSENLNNDEVSCSKSKKGRGKYRSINVEMKTKYGSKITVHIPDDIDRAVGPGARDIVNYCGLTMRSTISFRDGDWATIFAKDGETMWLKVKEKFEVGGGRGENVLQGFVASTMKRLFRTWKTRLHAEYLRYNTDEERLSHPPKDVVPEDWEFLIQYFGSQMFKAKSERNKINRKKQTTKHLCGSKSFAEVEESTRDPLTGEKAPPHRIWELQHTRKNDKGELLWSDQKSQQIHGQIQELVVQQQYEQNENPMTGDKILATVLGERTGYVRGKGYGKTPLKKSRMQHEYLGSSLSSAIEGVRQEMQADMDRKLQEEREQMRAEMDKMFQAQMEEERRQMRVEIDKRIQDQMVANLMVGMQQGQGSSTARVSKGKKQKSPEVSWGVERKRK</sequence>
<keyword evidence="3" id="KW-1185">Reference proteome</keyword>
<dbReference type="InterPro" id="IPR004252">
    <property type="entry name" value="Probable_transposase_24"/>
</dbReference>
<comment type="caution">
    <text evidence="2">The sequence shown here is derived from an EMBL/GenBank/DDBJ whole genome shotgun (WGS) entry which is preliminary data.</text>
</comment>
<feature type="compositionally biased region" description="Polar residues" evidence="1">
    <location>
        <begin position="470"/>
        <end position="479"/>
    </location>
</feature>
<accession>A0AAN8UDJ2</accession>
<gene>
    <name evidence="2" type="ORF">RDI58_001929</name>
</gene>
<feature type="compositionally biased region" description="Polar residues" evidence="1">
    <location>
        <begin position="110"/>
        <end position="121"/>
    </location>
</feature>
<dbReference type="PANTHER" id="PTHR33499:SF27">
    <property type="entry name" value="TRANSPOSASE TNP1_EN_SPM-LIKE DOMAIN-CONTAINING PROTEIN"/>
    <property type="match status" value="1"/>
</dbReference>
<feature type="compositionally biased region" description="Polar residues" evidence="1">
    <location>
        <begin position="80"/>
        <end position="91"/>
    </location>
</feature>
<protein>
    <submittedName>
        <fullName evidence="2">Uncharacterized protein</fullName>
    </submittedName>
</protein>
<dbReference type="Pfam" id="PF03004">
    <property type="entry name" value="Transposase_24"/>
    <property type="match status" value="1"/>
</dbReference>
<dbReference type="AlphaFoldDB" id="A0AAN8UDJ2"/>